<feature type="domain" description="Cytochrome c" evidence="15">
    <location>
        <begin position="221"/>
        <end position="314"/>
    </location>
</feature>
<dbReference type="InterPro" id="IPR008972">
    <property type="entry name" value="Cupredoxin"/>
</dbReference>
<dbReference type="InterPro" id="IPR001505">
    <property type="entry name" value="Copper_CuA"/>
</dbReference>
<evidence type="ECO:0000256" key="6">
    <source>
        <dbReference type="ARBA" id="ARBA00022723"/>
    </source>
</evidence>
<feature type="domain" description="Cytochrome oxidase subunit II copper A binding" evidence="14">
    <location>
        <begin position="95"/>
        <end position="211"/>
    </location>
</feature>
<evidence type="ECO:0000256" key="11">
    <source>
        <dbReference type="ARBA" id="ARBA00047816"/>
    </source>
</evidence>
<dbReference type="RefSeq" id="WP_145743196.1">
    <property type="nucleotide sequence ID" value="NZ_VIVL01000004.1"/>
</dbReference>
<dbReference type="GO" id="GO:0042773">
    <property type="term" value="P:ATP synthesis coupled electron transport"/>
    <property type="evidence" value="ECO:0007669"/>
    <property type="project" value="TreeGrafter"/>
</dbReference>
<keyword evidence="8 12" id="KW-0408">Iron</keyword>
<dbReference type="PROSITE" id="PS51007">
    <property type="entry name" value="CYTC"/>
    <property type="match status" value="1"/>
</dbReference>
<dbReference type="Gene3D" id="2.60.40.420">
    <property type="entry name" value="Cupredoxins - blue copper proteins"/>
    <property type="match status" value="1"/>
</dbReference>
<evidence type="ECO:0000256" key="3">
    <source>
        <dbReference type="ARBA" id="ARBA00007866"/>
    </source>
</evidence>
<dbReference type="GO" id="GO:0005507">
    <property type="term" value="F:copper ion binding"/>
    <property type="evidence" value="ECO:0007669"/>
    <property type="project" value="InterPro"/>
</dbReference>
<proteinExistence type="inferred from homology"/>
<dbReference type="GO" id="GO:0004129">
    <property type="term" value="F:cytochrome-c oxidase activity"/>
    <property type="evidence" value="ECO:0007669"/>
    <property type="project" value="UniProtKB-EC"/>
</dbReference>
<accession>A0A561C509</accession>
<evidence type="ECO:0000256" key="9">
    <source>
        <dbReference type="ARBA" id="ARBA00023008"/>
    </source>
</evidence>
<evidence type="ECO:0000313" key="17">
    <source>
        <dbReference type="Proteomes" id="UP000319722"/>
    </source>
</evidence>
<dbReference type="CDD" id="cd04213">
    <property type="entry name" value="CuRO_CcO_Caa3_II"/>
    <property type="match status" value="1"/>
</dbReference>
<feature type="transmembrane region" description="Helical" evidence="13">
    <location>
        <begin position="62"/>
        <end position="81"/>
    </location>
</feature>
<dbReference type="PANTHER" id="PTHR22888">
    <property type="entry name" value="CYTOCHROME C OXIDASE, SUBUNIT II"/>
    <property type="match status" value="1"/>
</dbReference>
<evidence type="ECO:0000256" key="2">
    <source>
        <dbReference type="ARBA" id="ARBA00004418"/>
    </source>
</evidence>
<protein>
    <submittedName>
        <fullName evidence="16">Cytochrome c oxidase subunit 2</fullName>
    </submittedName>
</protein>
<dbReference type="PROSITE" id="PS50857">
    <property type="entry name" value="COX2_CUA"/>
    <property type="match status" value="1"/>
</dbReference>
<evidence type="ECO:0000256" key="13">
    <source>
        <dbReference type="SAM" id="Phobius"/>
    </source>
</evidence>
<sequence>MNAASEGASQSALRAAGPVAQSLLEVSGVLAVGGAVIFAGVMLLLVLAVARPGGDGVSTRRWLLGGGLAFPTVVLSALFAYSEFHRPPWRPIPPPGALIVGVTGHMWWWEVRYRDAASGAEVVTANEIRIPVGRPIYFGLGSADVIHSFWVPSLGGKMDMLPGRVQHLLLQADRPGTWRGQCAEYCGEQHARMALHVVAEEPAAFDAWLAAQARPAAAASREIERGREAFLAHRCNACHTVRGVSEQSRLGPDLTHVGSRLHLGAGTVANDAAQLAAWVAHTQQLKPGARMPSSGDRIGEADLQSIAAWLAQLK</sequence>
<dbReference type="InterPro" id="IPR034236">
    <property type="entry name" value="CuRO_CcO_Caa3_II"/>
</dbReference>
<dbReference type="PANTHER" id="PTHR22888:SF9">
    <property type="entry name" value="CYTOCHROME C OXIDASE SUBUNIT 2"/>
    <property type="match status" value="1"/>
</dbReference>
<keyword evidence="7" id="KW-0249">Electron transport</keyword>
<dbReference type="InterPro" id="IPR045187">
    <property type="entry name" value="CcO_II"/>
</dbReference>
<keyword evidence="5 12" id="KW-0349">Heme</keyword>
<comment type="similarity">
    <text evidence="3">Belongs to the cytochrome c oxidase subunit 2 family.</text>
</comment>
<keyword evidence="9" id="KW-0186">Copper</keyword>
<keyword evidence="6 12" id="KW-0479">Metal-binding</keyword>
<evidence type="ECO:0000256" key="4">
    <source>
        <dbReference type="ARBA" id="ARBA00022448"/>
    </source>
</evidence>
<evidence type="ECO:0000256" key="12">
    <source>
        <dbReference type="PROSITE-ProRule" id="PRU00433"/>
    </source>
</evidence>
<dbReference type="Pfam" id="PF00116">
    <property type="entry name" value="COX2"/>
    <property type="match status" value="1"/>
</dbReference>
<evidence type="ECO:0000256" key="1">
    <source>
        <dbReference type="ARBA" id="ARBA00004370"/>
    </source>
</evidence>
<dbReference type="EMBL" id="VIVL01000004">
    <property type="protein sequence ID" value="TWD86158.1"/>
    <property type="molecule type" value="Genomic_DNA"/>
</dbReference>
<evidence type="ECO:0000256" key="10">
    <source>
        <dbReference type="ARBA" id="ARBA00023136"/>
    </source>
</evidence>
<evidence type="ECO:0000256" key="7">
    <source>
        <dbReference type="ARBA" id="ARBA00022982"/>
    </source>
</evidence>
<evidence type="ECO:0000259" key="15">
    <source>
        <dbReference type="PROSITE" id="PS51007"/>
    </source>
</evidence>
<name>A0A561C509_9BURK</name>
<dbReference type="OrthoDB" id="9773456at2"/>
<organism evidence="16 17">
    <name type="scientific">Variovorax beijingensis</name>
    <dbReference type="NCBI Taxonomy" id="2496117"/>
    <lineage>
        <taxon>Bacteria</taxon>
        <taxon>Pseudomonadati</taxon>
        <taxon>Pseudomonadota</taxon>
        <taxon>Betaproteobacteria</taxon>
        <taxon>Burkholderiales</taxon>
        <taxon>Comamonadaceae</taxon>
        <taxon>Variovorax</taxon>
    </lineage>
</organism>
<keyword evidence="13" id="KW-1133">Transmembrane helix</keyword>
<comment type="caution">
    <text evidence="16">The sequence shown here is derived from an EMBL/GenBank/DDBJ whole genome shotgun (WGS) entry which is preliminary data.</text>
</comment>
<comment type="subcellular location">
    <subcellularLocation>
        <location evidence="1">Membrane</location>
    </subcellularLocation>
    <subcellularLocation>
        <location evidence="2">Periplasm</location>
    </subcellularLocation>
</comment>
<dbReference type="Pfam" id="PF00034">
    <property type="entry name" value="Cytochrom_C"/>
    <property type="match status" value="1"/>
</dbReference>
<feature type="transmembrane region" description="Helical" evidence="13">
    <location>
        <begin position="28"/>
        <end position="50"/>
    </location>
</feature>
<dbReference type="GO" id="GO:0016020">
    <property type="term" value="C:membrane"/>
    <property type="evidence" value="ECO:0007669"/>
    <property type="project" value="UniProtKB-SubCell"/>
</dbReference>
<keyword evidence="13" id="KW-0812">Transmembrane</keyword>
<dbReference type="AlphaFoldDB" id="A0A561C509"/>
<dbReference type="InterPro" id="IPR002429">
    <property type="entry name" value="CcO_II-like_C"/>
</dbReference>
<comment type="catalytic activity">
    <reaction evidence="11">
        <text>4 Fe(II)-[cytochrome c] + O2 + 8 H(+)(in) = 4 Fe(III)-[cytochrome c] + 2 H2O + 4 H(+)(out)</text>
        <dbReference type="Rhea" id="RHEA:11436"/>
        <dbReference type="Rhea" id="RHEA-COMP:10350"/>
        <dbReference type="Rhea" id="RHEA-COMP:14399"/>
        <dbReference type="ChEBI" id="CHEBI:15377"/>
        <dbReference type="ChEBI" id="CHEBI:15378"/>
        <dbReference type="ChEBI" id="CHEBI:15379"/>
        <dbReference type="ChEBI" id="CHEBI:29033"/>
        <dbReference type="ChEBI" id="CHEBI:29034"/>
        <dbReference type="EC" id="7.1.1.9"/>
    </reaction>
</comment>
<reference evidence="16 17" key="1">
    <citation type="submission" date="2019-06" db="EMBL/GenBank/DDBJ databases">
        <title>Sorghum-associated microbial communities from plants grown in Nebraska, USA.</title>
        <authorList>
            <person name="Schachtman D."/>
        </authorList>
    </citation>
    <scope>NUCLEOTIDE SEQUENCE [LARGE SCALE GENOMIC DNA]</scope>
    <source>
        <strain evidence="16 17">T529</strain>
    </source>
</reference>
<dbReference type="InterPro" id="IPR036909">
    <property type="entry name" value="Cyt_c-like_dom_sf"/>
</dbReference>
<evidence type="ECO:0000313" key="16">
    <source>
        <dbReference type="EMBL" id="TWD86158.1"/>
    </source>
</evidence>
<dbReference type="SUPFAM" id="SSF49503">
    <property type="entry name" value="Cupredoxins"/>
    <property type="match status" value="1"/>
</dbReference>
<evidence type="ECO:0000256" key="8">
    <source>
        <dbReference type="ARBA" id="ARBA00023004"/>
    </source>
</evidence>
<keyword evidence="10 13" id="KW-0472">Membrane</keyword>
<dbReference type="SUPFAM" id="SSF46626">
    <property type="entry name" value="Cytochrome c"/>
    <property type="match status" value="1"/>
</dbReference>
<dbReference type="Proteomes" id="UP000319722">
    <property type="component" value="Unassembled WGS sequence"/>
</dbReference>
<dbReference type="GO" id="GO:0042597">
    <property type="term" value="C:periplasmic space"/>
    <property type="evidence" value="ECO:0007669"/>
    <property type="project" value="UniProtKB-SubCell"/>
</dbReference>
<dbReference type="InterPro" id="IPR009056">
    <property type="entry name" value="Cyt_c-like_dom"/>
</dbReference>
<keyword evidence="4" id="KW-0813">Transport</keyword>
<gene>
    <name evidence="16" type="ORF">FB547_104100</name>
</gene>
<dbReference type="PROSITE" id="PS00078">
    <property type="entry name" value="COX2"/>
    <property type="match status" value="1"/>
</dbReference>
<dbReference type="GO" id="GO:0020037">
    <property type="term" value="F:heme binding"/>
    <property type="evidence" value="ECO:0007669"/>
    <property type="project" value="InterPro"/>
</dbReference>
<evidence type="ECO:0000256" key="5">
    <source>
        <dbReference type="ARBA" id="ARBA00022617"/>
    </source>
</evidence>
<evidence type="ECO:0000259" key="14">
    <source>
        <dbReference type="PROSITE" id="PS50857"/>
    </source>
</evidence>